<gene>
    <name evidence="2" type="ORF">DR999_PMT11229</name>
</gene>
<sequence length="100" mass="10634">MSGCCEFGRPRQTPDPSEFPPRGQVVRWRLALKDTACSKTHPQPQRVPATGSSPCTAASRLPVTIRRPGEPRSPGPGTAGCAREREGKGKRRAVSLNAGG</sequence>
<protein>
    <submittedName>
        <fullName evidence="2">F-box only protein 41</fullName>
    </submittedName>
</protein>
<dbReference type="AlphaFoldDB" id="A0A4D9E6X8"/>
<keyword evidence="3" id="KW-1185">Reference proteome</keyword>
<comment type="caution">
    <text evidence="2">The sequence shown here is derived from an EMBL/GenBank/DDBJ whole genome shotgun (WGS) entry which is preliminary data.</text>
</comment>
<feature type="region of interest" description="Disordered" evidence="1">
    <location>
        <begin position="37"/>
        <end position="100"/>
    </location>
</feature>
<proteinExistence type="predicted"/>
<reference evidence="2 3" key="2">
    <citation type="submission" date="2019-04" db="EMBL/GenBank/DDBJ databases">
        <title>The genome sequence of big-headed turtle.</title>
        <authorList>
            <person name="Gong S."/>
        </authorList>
    </citation>
    <scope>NUCLEOTIDE SEQUENCE [LARGE SCALE GENOMIC DNA]</scope>
    <source>
        <strain evidence="2">DO16091913</strain>
        <tissue evidence="2">Muscle</tissue>
    </source>
</reference>
<dbReference type="EMBL" id="QXTE01000102">
    <property type="protein sequence ID" value="TFK06116.1"/>
    <property type="molecule type" value="Genomic_DNA"/>
</dbReference>
<organism evidence="2 3">
    <name type="scientific">Platysternon megacephalum</name>
    <name type="common">big-headed turtle</name>
    <dbReference type="NCBI Taxonomy" id="55544"/>
    <lineage>
        <taxon>Eukaryota</taxon>
        <taxon>Metazoa</taxon>
        <taxon>Chordata</taxon>
        <taxon>Craniata</taxon>
        <taxon>Vertebrata</taxon>
        <taxon>Euteleostomi</taxon>
        <taxon>Archelosauria</taxon>
        <taxon>Testudinata</taxon>
        <taxon>Testudines</taxon>
        <taxon>Cryptodira</taxon>
        <taxon>Durocryptodira</taxon>
        <taxon>Testudinoidea</taxon>
        <taxon>Platysternidae</taxon>
        <taxon>Platysternon</taxon>
    </lineage>
</organism>
<feature type="region of interest" description="Disordered" evidence="1">
    <location>
        <begin position="1"/>
        <end position="22"/>
    </location>
</feature>
<reference evidence="2 3" key="1">
    <citation type="submission" date="2019-04" db="EMBL/GenBank/DDBJ databases">
        <title>Draft genome of the big-headed turtle Platysternon megacephalum.</title>
        <authorList>
            <person name="Gong S."/>
        </authorList>
    </citation>
    <scope>NUCLEOTIDE SEQUENCE [LARGE SCALE GENOMIC DNA]</scope>
    <source>
        <strain evidence="2">DO16091913</strain>
        <tissue evidence="2">Muscle</tissue>
    </source>
</reference>
<evidence type="ECO:0000256" key="1">
    <source>
        <dbReference type="SAM" id="MobiDB-lite"/>
    </source>
</evidence>
<dbReference type="Proteomes" id="UP000297703">
    <property type="component" value="Unassembled WGS sequence"/>
</dbReference>
<accession>A0A4D9E6X8</accession>
<evidence type="ECO:0000313" key="3">
    <source>
        <dbReference type="Proteomes" id="UP000297703"/>
    </source>
</evidence>
<name>A0A4D9E6X8_9SAUR</name>
<evidence type="ECO:0000313" key="2">
    <source>
        <dbReference type="EMBL" id="TFK06116.1"/>
    </source>
</evidence>